<protein>
    <submittedName>
        <fullName evidence="3">RavA protein</fullName>
    </submittedName>
</protein>
<dbReference type="AlphaFoldDB" id="A0A812L0T4"/>
<organism evidence="3 4">
    <name type="scientific">Symbiodinium pilosum</name>
    <name type="common">Dinoflagellate</name>
    <dbReference type="NCBI Taxonomy" id="2952"/>
    <lineage>
        <taxon>Eukaryota</taxon>
        <taxon>Sar</taxon>
        <taxon>Alveolata</taxon>
        <taxon>Dinophyceae</taxon>
        <taxon>Suessiales</taxon>
        <taxon>Symbiodiniaceae</taxon>
        <taxon>Symbiodinium</taxon>
    </lineage>
</organism>
<dbReference type="InterPro" id="IPR050513">
    <property type="entry name" value="RavA_ATPases"/>
</dbReference>
<dbReference type="SMART" id="SM00278">
    <property type="entry name" value="HhH1"/>
    <property type="match status" value="2"/>
</dbReference>
<evidence type="ECO:0000259" key="1">
    <source>
        <dbReference type="SMART" id="SM00278"/>
    </source>
</evidence>
<dbReference type="PANTHER" id="PTHR32204:SF0">
    <property type="entry name" value="ATPASE RAVA"/>
    <property type="match status" value="1"/>
</dbReference>
<feature type="domain" description="AAA+ ATPase" evidence="2">
    <location>
        <begin position="283"/>
        <end position="424"/>
    </location>
</feature>
<evidence type="ECO:0000313" key="3">
    <source>
        <dbReference type="EMBL" id="CAE7237065.1"/>
    </source>
</evidence>
<dbReference type="GO" id="GO:0003677">
    <property type="term" value="F:DNA binding"/>
    <property type="evidence" value="ECO:0007669"/>
    <property type="project" value="InterPro"/>
</dbReference>
<dbReference type="SUPFAM" id="SSF52540">
    <property type="entry name" value="P-loop containing nucleoside triphosphate hydrolases"/>
    <property type="match status" value="1"/>
</dbReference>
<feature type="domain" description="Helix-hairpin-helix DNA-binding motif class 1" evidence="1">
    <location>
        <begin position="784"/>
        <end position="803"/>
    </location>
</feature>
<proteinExistence type="predicted"/>
<dbReference type="GO" id="GO:0005524">
    <property type="term" value="F:ATP binding"/>
    <property type="evidence" value="ECO:0007669"/>
    <property type="project" value="InterPro"/>
</dbReference>
<gene>
    <name evidence="3" type="primary">ravA</name>
    <name evidence="3" type="ORF">SPIL2461_LOCUS3894</name>
</gene>
<keyword evidence="4" id="KW-1185">Reference proteome</keyword>
<dbReference type="InterPro" id="IPR041538">
    <property type="entry name" value="RavA-like_AAA_lid"/>
</dbReference>
<dbReference type="InterPro" id="IPR001270">
    <property type="entry name" value="ClpA/B"/>
</dbReference>
<dbReference type="InterPro" id="IPR027417">
    <property type="entry name" value="P-loop_NTPase"/>
</dbReference>
<dbReference type="Gene3D" id="1.10.1780.10">
    <property type="entry name" value="Clp, N-terminal domain"/>
    <property type="match status" value="1"/>
</dbReference>
<dbReference type="InterPro" id="IPR036628">
    <property type="entry name" value="Clp_N_dom_sf"/>
</dbReference>
<dbReference type="Proteomes" id="UP000649617">
    <property type="component" value="Unassembled WGS sequence"/>
</dbReference>
<evidence type="ECO:0000259" key="2">
    <source>
        <dbReference type="SMART" id="SM00382"/>
    </source>
</evidence>
<dbReference type="OrthoDB" id="47330at2759"/>
<reference evidence="3" key="1">
    <citation type="submission" date="2021-02" db="EMBL/GenBank/DDBJ databases">
        <authorList>
            <person name="Dougan E. K."/>
            <person name="Rhodes N."/>
            <person name="Thang M."/>
            <person name="Chan C."/>
        </authorList>
    </citation>
    <scope>NUCLEOTIDE SEQUENCE</scope>
</reference>
<dbReference type="InterPro" id="IPR003593">
    <property type="entry name" value="AAA+_ATPase"/>
</dbReference>
<dbReference type="InterPro" id="IPR010994">
    <property type="entry name" value="RuvA_2-like"/>
</dbReference>
<dbReference type="Gene3D" id="1.10.150.20">
    <property type="entry name" value="5' to 3' exonuclease, C-terminal subdomain"/>
    <property type="match status" value="1"/>
</dbReference>
<dbReference type="EMBL" id="CAJNIZ010004903">
    <property type="protein sequence ID" value="CAE7237065.1"/>
    <property type="molecule type" value="Genomic_DNA"/>
</dbReference>
<accession>A0A812L0T4</accession>
<sequence>MWTCTIFKKWDLCDKEAAAHPPRPCSRFPDLPLVTVPDDVSCTAEAAHKPPETEQSRLLGDWQVSSQLHDAFQVAEKESQLLGHLLIGEEAVVLGILTNQSLATDLCGHTPNAMVKAAAKMALKRGYKLTEAFSPSLPYTMFALSQRMQAALAEASRWKQLLQHTGDLRIEHLALALLGEYGLDGSRMTEGVLAALLESFGVRMADARRAVFHRLPGATARRHADSTDRICQVLRECQDATAPAPSSTAKMWPQLLASSLGKMTKGLKERVVEAKLLLLASIAGEHVLLLGPPGTGKSIMARRLTSVCGGQYFERLLTRFSLPEEVFGPLSLQALQDQDELLRRTRGYLPDAEVAFLDEIFKASPSILNSLMSILNERVFDNGSGRQEVPLWCMVGASNEMPESHALDALYDRFLLRKVVAQVSDSQYHDFLSNELVSMGPCNASAEPEQGQIMDCKLCREACRVASRHVKVPQRLLEQLSALRTHLREADVILSDRRLAKAVHLLQVAAYTCGGFEVSEIDLLLLQHVFWDRDAELGEHIREWLLANVKAHGEEEALAAAQKALNEAEQKLRWARRFPGVRMHVRKLLAVLQRFVEGKLQTWCQAEASVKHRLSLIGLPGRRSQAGFCWLEEKELRDMAAVVLPEVRRLARFAESLVTRAAALMASLEDVEVQQRLTRASPSADFSLGTLKVEWEQEADACFQLDCFGRADLAVETALEGTTTSEAKQGSLLASSRACENEDGLQNLDELCQVPSIGRRLAKVLLRSFGSCKAVFEAADNDGSKLLALPGIGQRRLELLRAAAKARLSGAQ</sequence>
<dbReference type="Gene3D" id="3.40.50.300">
    <property type="entry name" value="P-loop containing nucleotide triphosphate hydrolases"/>
    <property type="match status" value="1"/>
</dbReference>
<comment type="caution">
    <text evidence="3">The sequence shown here is derived from an EMBL/GenBank/DDBJ whole genome shotgun (WGS) entry which is preliminary data.</text>
</comment>
<name>A0A812L0T4_SYMPI</name>
<dbReference type="GO" id="GO:0006281">
    <property type="term" value="P:DNA repair"/>
    <property type="evidence" value="ECO:0007669"/>
    <property type="project" value="InterPro"/>
</dbReference>
<dbReference type="SMART" id="SM00382">
    <property type="entry name" value="AAA"/>
    <property type="match status" value="1"/>
</dbReference>
<dbReference type="Pfam" id="PF17868">
    <property type="entry name" value="AAA_lid_8"/>
    <property type="match status" value="1"/>
</dbReference>
<dbReference type="SUPFAM" id="SSF47781">
    <property type="entry name" value="RuvA domain 2-like"/>
    <property type="match status" value="1"/>
</dbReference>
<dbReference type="InterPro" id="IPR003583">
    <property type="entry name" value="Hlx-hairpin-Hlx_DNA-bd_motif"/>
</dbReference>
<feature type="domain" description="Helix-hairpin-helix DNA-binding motif class 1" evidence="1">
    <location>
        <begin position="749"/>
        <end position="768"/>
    </location>
</feature>
<dbReference type="PANTHER" id="PTHR32204">
    <property type="entry name" value="ATPASE RAVA"/>
    <property type="match status" value="1"/>
</dbReference>
<dbReference type="InterPro" id="IPR045427">
    <property type="entry name" value="MoxR"/>
</dbReference>
<dbReference type="Pfam" id="PF14520">
    <property type="entry name" value="HHH_5"/>
    <property type="match status" value="1"/>
</dbReference>
<dbReference type="CDD" id="cd00009">
    <property type="entry name" value="AAA"/>
    <property type="match status" value="1"/>
</dbReference>
<dbReference type="Pfam" id="PF20030">
    <property type="entry name" value="bpMoxR"/>
    <property type="match status" value="1"/>
</dbReference>
<evidence type="ECO:0000313" key="4">
    <source>
        <dbReference type="Proteomes" id="UP000649617"/>
    </source>
</evidence>
<dbReference type="PRINTS" id="PR00300">
    <property type="entry name" value="CLPPROTEASEA"/>
</dbReference>